<proteinExistence type="predicted"/>
<protein>
    <submittedName>
        <fullName evidence="1">Uncharacterized protein</fullName>
    </submittedName>
</protein>
<dbReference type="RefSeq" id="WP_190920795.1">
    <property type="nucleotide sequence ID" value="NZ_JACXIZ010000044.1"/>
</dbReference>
<gene>
    <name evidence="1" type="ORF">IDH44_21055</name>
</gene>
<comment type="caution">
    <text evidence="1">The sequence shown here is derived from an EMBL/GenBank/DDBJ whole genome shotgun (WGS) entry which is preliminary data.</text>
</comment>
<dbReference type="Proteomes" id="UP000621560">
    <property type="component" value="Unassembled WGS sequence"/>
</dbReference>
<organism evidence="1 2">
    <name type="scientific">Paenibacillus sabuli</name>
    <dbReference type="NCBI Taxonomy" id="2772509"/>
    <lineage>
        <taxon>Bacteria</taxon>
        <taxon>Bacillati</taxon>
        <taxon>Bacillota</taxon>
        <taxon>Bacilli</taxon>
        <taxon>Bacillales</taxon>
        <taxon>Paenibacillaceae</taxon>
        <taxon>Paenibacillus</taxon>
    </lineage>
</organism>
<keyword evidence="2" id="KW-1185">Reference proteome</keyword>
<name>A0A927BYK8_9BACL</name>
<evidence type="ECO:0000313" key="1">
    <source>
        <dbReference type="EMBL" id="MBD2847688.1"/>
    </source>
</evidence>
<evidence type="ECO:0000313" key="2">
    <source>
        <dbReference type="Proteomes" id="UP000621560"/>
    </source>
</evidence>
<dbReference type="EMBL" id="JACXIZ010000044">
    <property type="protein sequence ID" value="MBD2847688.1"/>
    <property type="molecule type" value="Genomic_DNA"/>
</dbReference>
<reference evidence="1" key="1">
    <citation type="submission" date="2020-09" db="EMBL/GenBank/DDBJ databases">
        <title>A novel bacterium of genus Paenibacillus, isolated from South China Sea.</title>
        <authorList>
            <person name="Huang H."/>
            <person name="Mo K."/>
            <person name="Hu Y."/>
        </authorList>
    </citation>
    <scope>NUCLEOTIDE SEQUENCE</scope>
    <source>
        <strain evidence="1">IB182496</strain>
    </source>
</reference>
<accession>A0A927BYK8</accession>
<dbReference type="AlphaFoldDB" id="A0A927BYK8"/>
<sequence length="157" mass="18297">MKERTAVNKILVDTQTTKYVDVEHPVIVLDGVPLDAYLHHLYPNNLYLGLVPTISEWLGSREEAKLILSRFYSEENKIALPILMCPDDCDLLCTVIIAEVTKTDSEVIWSRVGEDASQLDVPYNYERIGTEVNWLEKVPEMKFYKYKYYENLENIYK</sequence>